<dbReference type="InterPro" id="IPR029063">
    <property type="entry name" value="SAM-dependent_MTases_sf"/>
</dbReference>
<evidence type="ECO:0000256" key="1">
    <source>
        <dbReference type="ARBA" id="ARBA00006594"/>
    </source>
</evidence>
<geneLocation type="plasmid" evidence="11 12">
    <name>unnamed</name>
</geneLocation>
<feature type="coiled-coil region" evidence="8">
    <location>
        <begin position="687"/>
        <end position="714"/>
    </location>
</feature>
<dbReference type="AlphaFoldDB" id="A0AAC9UPH3"/>
<dbReference type="PANTHER" id="PTHR42933">
    <property type="entry name" value="SLR6095 PROTEIN"/>
    <property type="match status" value="1"/>
</dbReference>
<dbReference type="GO" id="GO:0003677">
    <property type="term" value="F:DNA binding"/>
    <property type="evidence" value="ECO:0007669"/>
    <property type="project" value="InterPro"/>
</dbReference>
<keyword evidence="4" id="KW-0808">Transferase</keyword>
<dbReference type="EC" id="2.1.1.72" evidence="2"/>
<keyword evidence="3" id="KW-0489">Methyltransferase</keyword>
<dbReference type="Gene3D" id="3.30.950.30">
    <property type="entry name" value="Schlafen, AAA domain"/>
    <property type="match status" value="1"/>
</dbReference>
<keyword evidence="6" id="KW-0680">Restriction system</keyword>
<dbReference type="GO" id="GO:0032259">
    <property type="term" value="P:methylation"/>
    <property type="evidence" value="ECO:0007669"/>
    <property type="project" value="UniProtKB-KW"/>
</dbReference>
<comment type="similarity">
    <text evidence="1">Belongs to the N(4)/N(6)-methyltransferase family.</text>
</comment>
<protein>
    <recommendedName>
        <fullName evidence="2">site-specific DNA-methyltransferase (adenine-specific)</fullName>
        <ecNumber evidence="2">2.1.1.72</ecNumber>
    </recommendedName>
</protein>
<dbReference type="InterPro" id="IPR038461">
    <property type="entry name" value="Schlafen_AlbA_2_dom_sf"/>
</dbReference>
<dbReference type="GO" id="GO:0009307">
    <property type="term" value="P:DNA restriction-modification system"/>
    <property type="evidence" value="ECO:0007669"/>
    <property type="project" value="UniProtKB-KW"/>
</dbReference>
<evidence type="ECO:0000256" key="6">
    <source>
        <dbReference type="ARBA" id="ARBA00022747"/>
    </source>
</evidence>
<dbReference type="InterPro" id="IPR051537">
    <property type="entry name" value="DNA_Adenine_Mtase"/>
</dbReference>
<dbReference type="Pfam" id="PF02384">
    <property type="entry name" value="N6_Mtase"/>
    <property type="match status" value="1"/>
</dbReference>
<evidence type="ECO:0000256" key="7">
    <source>
        <dbReference type="ARBA" id="ARBA00047942"/>
    </source>
</evidence>
<dbReference type="GO" id="GO:0008170">
    <property type="term" value="F:N-methyltransferase activity"/>
    <property type="evidence" value="ECO:0007669"/>
    <property type="project" value="InterPro"/>
</dbReference>
<dbReference type="SUPFAM" id="SSF53335">
    <property type="entry name" value="S-adenosyl-L-methionine-dependent methyltransferases"/>
    <property type="match status" value="1"/>
</dbReference>
<dbReference type="EMBL" id="CP011038">
    <property type="protein sequence ID" value="ASM56347.1"/>
    <property type="molecule type" value="Genomic_DNA"/>
</dbReference>
<keyword evidence="11" id="KW-0614">Plasmid</keyword>
<dbReference type="PANTHER" id="PTHR42933:SF3">
    <property type="entry name" value="TYPE I RESTRICTION ENZYME MJAVIII METHYLASE SUBUNIT"/>
    <property type="match status" value="1"/>
</dbReference>
<organism evidence="11 12">
    <name type="scientific">Pseudoalteromonas nigrifaciens</name>
    <dbReference type="NCBI Taxonomy" id="28109"/>
    <lineage>
        <taxon>Bacteria</taxon>
        <taxon>Pseudomonadati</taxon>
        <taxon>Pseudomonadota</taxon>
        <taxon>Gammaproteobacteria</taxon>
        <taxon>Alteromonadales</taxon>
        <taxon>Pseudoalteromonadaceae</taxon>
        <taxon>Pseudoalteromonas</taxon>
    </lineage>
</organism>
<evidence type="ECO:0000313" key="11">
    <source>
        <dbReference type="EMBL" id="ASM56347.1"/>
    </source>
</evidence>
<evidence type="ECO:0000256" key="8">
    <source>
        <dbReference type="SAM" id="Coils"/>
    </source>
</evidence>
<accession>A0AAC9UPH3</accession>
<dbReference type="GeneID" id="300943924"/>
<keyword evidence="12" id="KW-1185">Reference proteome</keyword>
<dbReference type="Pfam" id="PF04326">
    <property type="entry name" value="SLFN_AlbA_2"/>
    <property type="match status" value="1"/>
</dbReference>
<dbReference type="SUPFAM" id="SSF116734">
    <property type="entry name" value="DNA methylase specificity domain"/>
    <property type="match status" value="1"/>
</dbReference>
<name>A0AAC9UPH3_9GAMM</name>
<reference evidence="11 12" key="1">
    <citation type="submission" date="2015-03" db="EMBL/GenBank/DDBJ databases">
        <authorList>
            <person name="Xie B.-B."/>
            <person name="Rong J.-C."/>
            <person name="Qin Q.-L."/>
            <person name="Zhang Y.-Z."/>
        </authorList>
    </citation>
    <scope>NUCLEOTIDE SEQUENCE [LARGE SCALE GENOMIC DNA]</scope>
    <source>
        <strain evidence="11 12">KMM 661</strain>
        <plasmid evidence="11 12">unnamed</plasmid>
    </source>
</reference>
<dbReference type="Gene3D" id="3.40.50.150">
    <property type="entry name" value="Vaccinia Virus protein VP39"/>
    <property type="match status" value="1"/>
</dbReference>
<dbReference type="RefSeq" id="WP_089369358.1">
    <property type="nucleotide sequence ID" value="NZ_BJXZ01000063.1"/>
</dbReference>
<evidence type="ECO:0000256" key="3">
    <source>
        <dbReference type="ARBA" id="ARBA00022603"/>
    </source>
</evidence>
<feature type="domain" description="DNA methylase adenine-specific" evidence="9">
    <location>
        <begin position="153"/>
        <end position="431"/>
    </location>
</feature>
<proteinExistence type="inferred from homology"/>
<evidence type="ECO:0000256" key="4">
    <source>
        <dbReference type="ARBA" id="ARBA00022679"/>
    </source>
</evidence>
<dbReference type="Proteomes" id="UP000198329">
    <property type="component" value="Plasmid unnamed"/>
</dbReference>
<comment type="catalytic activity">
    <reaction evidence="7">
        <text>a 2'-deoxyadenosine in DNA + S-adenosyl-L-methionine = an N(6)-methyl-2'-deoxyadenosine in DNA + S-adenosyl-L-homocysteine + H(+)</text>
        <dbReference type="Rhea" id="RHEA:15197"/>
        <dbReference type="Rhea" id="RHEA-COMP:12418"/>
        <dbReference type="Rhea" id="RHEA-COMP:12419"/>
        <dbReference type="ChEBI" id="CHEBI:15378"/>
        <dbReference type="ChEBI" id="CHEBI:57856"/>
        <dbReference type="ChEBI" id="CHEBI:59789"/>
        <dbReference type="ChEBI" id="CHEBI:90615"/>
        <dbReference type="ChEBI" id="CHEBI:90616"/>
        <dbReference type="EC" id="2.1.1.72"/>
    </reaction>
</comment>
<dbReference type="InterPro" id="IPR003356">
    <property type="entry name" value="DNA_methylase_A-5"/>
</dbReference>
<feature type="domain" description="Schlafen AlbA-2" evidence="10">
    <location>
        <begin position="623"/>
        <end position="766"/>
    </location>
</feature>
<evidence type="ECO:0000313" key="12">
    <source>
        <dbReference type="Proteomes" id="UP000198329"/>
    </source>
</evidence>
<dbReference type="KEGG" id="png:PNIG_p0069"/>
<evidence type="ECO:0000259" key="10">
    <source>
        <dbReference type="Pfam" id="PF04326"/>
    </source>
</evidence>
<dbReference type="InterPro" id="IPR007421">
    <property type="entry name" value="Schlafen_AlbA_2_dom"/>
</dbReference>
<evidence type="ECO:0000259" key="9">
    <source>
        <dbReference type="Pfam" id="PF02384"/>
    </source>
</evidence>
<evidence type="ECO:0000256" key="5">
    <source>
        <dbReference type="ARBA" id="ARBA00022691"/>
    </source>
</evidence>
<keyword evidence="8" id="KW-0175">Coiled coil</keyword>
<sequence length="783" mass="90360">MKTEVVKVLNKANDILRESPLPRIERYKLIISLITYHHISYHQEIVEKEILDYRFPYFVPEHCHFNDLVNSDRYSLKERLISNLVEIEAENDFLNGIFPISLFQHLDSYYLVELLMSIHYLYYRVISECDTQIAIFVQEWLSPREINFGPDLPVQVAELMLLLLDLKKNEDVYDPSFCIGKMLISPKSFDGNLGQYQGFIYGETNQLDEFWFARVLMILSNNLSVNVRLGDALLNPQFKESNSYDLKTFNKIVSFPPINQKFFNHGEWSYLGGKRTTFGMPPKSNANYAWLLHQLASLAPDGKLVTLVTSHMLAAYRAELNIRSALISEDLIESVIALPSKILQSSSVDLCILIINKNKSEKLKTLFIDAKYDYLQSRRANELTREHINNIIQTYNEFQDIGTYSKVVSLDDIKAKNYSLAVKEYVDNSPNKKIIDRLQQNHKTFKEYSFDSSSELDQRAVLSMRRMKAGSETKANSVFISSMQSRNRVLTNLDELTPQQQKRYIEVQFNENIVLCRYAKLYLDSELGKLSLEHLSSGTFAMLSIKDLHKLNIYVPEKSEQLKVLELANKLEAAESTLTRYKSDLITNPSSAHEIANQTNRIIFDLSDISDIERVKILVEINETKEIEFKQFFFLKEQDVYNPSGKVERSEEEQTKVIKNIASFLNTDGGTLLLGVSDSGKLVGIDREMSALNLQKIEKYLKDLENKVTNLLGDSISKLVRLSSVIIDDKNIVIVDCITSPEPVFMKGENNKYQDFYIRRSSESEALYGYELLKYIEMHFKNK</sequence>
<keyword evidence="5" id="KW-0949">S-adenosyl-L-methionine</keyword>
<evidence type="ECO:0000256" key="2">
    <source>
        <dbReference type="ARBA" id="ARBA00011900"/>
    </source>
</evidence>
<gene>
    <name evidence="11" type="ORF">PNIG_p0069</name>
</gene>
<dbReference type="GO" id="GO:0009007">
    <property type="term" value="F:site-specific DNA-methyltransferase (adenine-specific) activity"/>
    <property type="evidence" value="ECO:0007669"/>
    <property type="project" value="UniProtKB-EC"/>
</dbReference>